<evidence type="ECO:0008006" key="3">
    <source>
        <dbReference type="Google" id="ProtNLM"/>
    </source>
</evidence>
<accession>A0AA37SXF4</accession>
<dbReference type="AlphaFoldDB" id="A0AA37SXF4"/>
<comment type="caution">
    <text evidence="1">The sequence shown here is derived from an EMBL/GenBank/DDBJ whole genome shotgun (WGS) entry which is preliminary data.</text>
</comment>
<name>A0AA37SXF4_9ALTE</name>
<dbReference type="Proteomes" id="UP001156601">
    <property type="component" value="Unassembled WGS sequence"/>
</dbReference>
<proteinExistence type="predicted"/>
<dbReference type="Gene3D" id="2.60.120.260">
    <property type="entry name" value="Galactose-binding domain-like"/>
    <property type="match status" value="1"/>
</dbReference>
<evidence type="ECO:0000313" key="1">
    <source>
        <dbReference type="EMBL" id="GLR71562.1"/>
    </source>
</evidence>
<dbReference type="RefSeq" id="WP_284217914.1">
    <property type="nucleotide sequence ID" value="NZ_BSOT01000006.1"/>
</dbReference>
<organism evidence="1 2">
    <name type="scientific">Agaribacter marinus</name>
    <dbReference type="NCBI Taxonomy" id="1431249"/>
    <lineage>
        <taxon>Bacteria</taxon>
        <taxon>Pseudomonadati</taxon>
        <taxon>Pseudomonadota</taxon>
        <taxon>Gammaproteobacteria</taxon>
        <taxon>Alteromonadales</taxon>
        <taxon>Alteromonadaceae</taxon>
        <taxon>Agaribacter</taxon>
    </lineage>
</organism>
<dbReference type="EMBL" id="BSOT01000006">
    <property type="protein sequence ID" value="GLR71562.1"/>
    <property type="molecule type" value="Genomic_DNA"/>
</dbReference>
<dbReference type="SUPFAM" id="SSF49785">
    <property type="entry name" value="Galactose-binding domain-like"/>
    <property type="match status" value="1"/>
</dbReference>
<protein>
    <recommendedName>
        <fullName evidence="3">F5/8 type C domain-containing protein</fullName>
    </recommendedName>
</protein>
<reference evidence="1" key="1">
    <citation type="journal article" date="2014" name="Int. J. Syst. Evol. Microbiol.">
        <title>Complete genome sequence of Corynebacterium casei LMG S-19264T (=DSM 44701T), isolated from a smear-ripened cheese.</title>
        <authorList>
            <consortium name="US DOE Joint Genome Institute (JGI-PGF)"/>
            <person name="Walter F."/>
            <person name="Albersmeier A."/>
            <person name="Kalinowski J."/>
            <person name="Ruckert C."/>
        </authorList>
    </citation>
    <scope>NUCLEOTIDE SEQUENCE</scope>
    <source>
        <strain evidence="1">NBRC 110023</strain>
    </source>
</reference>
<keyword evidence="2" id="KW-1185">Reference proteome</keyword>
<evidence type="ECO:0000313" key="2">
    <source>
        <dbReference type="Proteomes" id="UP001156601"/>
    </source>
</evidence>
<reference evidence="1" key="2">
    <citation type="submission" date="2023-01" db="EMBL/GenBank/DDBJ databases">
        <title>Draft genome sequence of Agaribacter marinus strain NBRC 110023.</title>
        <authorList>
            <person name="Sun Q."/>
            <person name="Mori K."/>
        </authorList>
    </citation>
    <scope>NUCLEOTIDE SEQUENCE</scope>
    <source>
        <strain evidence="1">NBRC 110023</strain>
    </source>
</reference>
<gene>
    <name evidence="1" type="ORF">GCM10007852_24700</name>
</gene>
<dbReference type="InterPro" id="IPR008979">
    <property type="entry name" value="Galactose-bd-like_sf"/>
</dbReference>
<sequence length="278" mass="31523">MKRFSFIAFMVVFNSNAEEYTSFANGILLTPTDVNITIIQIGDEAPDCLDEGLSFPLDQQYSSAWLDTVVLSRQQQQLIDFNFDADTCLINSIAMPMLYEDNEGDVVAGDLQESGLNGNVALIGTNGLDQDSFRSSQHYKVDEVAAAFDGYIYTQQFNEESSDKIARGIWLSEIKNTNEQDLSPWVEIDYGYRVTLRGLGVFINKQSLELGRLPRYVTLLTSEDGVDFDEESKFTLSLKESNTFTFSSELNARFFKLRFESNFGDSKFIEIDEIELYQ</sequence>